<organism evidence="1 2">
    <name type="scientific">Portunus trituberculatus</name>
    <name type="common">Swimming crab</name>
    <name type="synonym">Neptunus trituberculatus</name>
    <dbReference type="NCBI Taxonomy" id="210409"/>
    <lineage>
        <taxon>Eukaryota</taxon>
        <taxon>Metazoa</taxon>
        <taxon>Ecdysozoa</taxon>
        <taxon>Arthropoda</taxon>
        <taxon>Crustacea</taxon>
        <taxon>Multicrustacea</taxon>
        <taxon>Malacostraca</taxon>
        <taxon>Eumalacostraca</taxon>
        <taxon>Eucarida</taxon>
        <taxon>Decapoda</taxon>
        <taxon>Pleocyemata</taxon>
        <taxon>Brachyura</taxon>
        <taxon>Eubrachyura</taxon>
        <taxon>Portunoidea</taxon>
        <taxon>Portunidae</taxon>
        <taxon>Portuninae</taxon>
        <taxon>Portunus</taxon>
    </lineage>
</organism>
<dbReference type="EMBL" id="VSRR010004878">
    <property type="protein sequence ID" value="MPC40975.1"/>
    <property type="molecule type" value="Genomic_DNA"/>
</dbReference>
<accession>A0A5B7F5X8</accession>
<comment type="caution">
    <text evidence="1">The sequence shown here is derived from an EMBL/GenBank/DDBJ whole genome shotgun (WGS) entry which is preliminary data.</text>
</comment>
<reference evidence="1 2" key="1">
    <citation type="submission" date="2019-05" db="EMBL/GenBank/DDBJ databases">
        <title>Another draft genome of Portunus trituberculatus and its Hox gene families provides insights of decapod evolution.</title>
        <authorList>
            <person name="Jeong J.-H."/>
            <person name="Song I."/>
            <person name="Kim S."/>
            <person name="Choi T."/>
            <person name="Kim D."/>
            <person name="Ryu S."/>
            <person name="Kim W."/>
        </authorList>
    </citation>
    <scope>NUCLEOTIDE SEQUENCE [LARGE SCALE GENOMIC DNA]</scope>
    <source>
        <tissue evidence="1">Muscle</tissue>
    </source>
</reference>
<protein>
    <submittedName>
        <fullName evidence="1">Uncharacterized protein</fullName>
    </submittedName>
</protein>
<dbReference type="AlphaFoldDB" id="A0A5B7F5X8"/>
<sequence>MMGNNLFMSEDPHHVFTVHEGGSYFSSAGWREILLKSCTLLPQTQSGGGSIRTKPLTRMLHCGLDC</sequence>
<name>A0A5B7F5X8_PORTR</name>
<proteinExistence type="predicted"/>
<dbReference type="Proteomes" id="UP000324222">
    <property type="component" value="Unassembled WGS sequence"/>
</dbReference>
<evidence type="ECO:0000313" key="2">
    <source>
        <dbReference type="Proteomes" id="UP000324222"/>
    </source>
</evidence>
<gene>
    <name evidence="1" type="ORF">E2C01_034553</name>
</gene>
<evidence type="ECO:0000313" key="1">
    <source>
        <dbReference type="EMBL" id="MPC40975.1"/>
    </source>
</evidence>
<keyword evidence="2" id="KW-1185">Reference proteome</keyword>